<protein>
    <submittedName>
        <fullName evidence="2">Uncharacterized protein</fullName>
    </submittedName>
</protein>
<sequence>MHPTIFAIAFVHIRNLDRLGIMASMGLYHMSYAINALKGPGGIDRLKGFELEGKNSPDDMKPSSSASQSDKTDEQRGDDSLEYAWTYNGGGFLPFDFLIALRRYLMDTIGDLFTFYCSLIYRVRRESQGAIVCRSFVRSKLIRSFRSVPNYDKLQKEATVDILLENKTPKLGKVEIKKIDFFSSKWFGELRLLREWMKSRQSKASKIASLDFFSNDFLWRCVSESRQEKAGLN</sequence>
<evidence type="ECO:0000313" key="3">
    <source>
        <dbReference type="Proteomes" id="UP000322873"/>
    </source>
</evidence>
<comment type="caution">
    <text evidence="2">The sequence shown here is derived from an EMBL/GenBank/DDBJ whole genome shotgun (WGS) entry which is preliminary data.</text>
</comment>
<keyword evidence="3" id="KW-1185">Reference proteome</keyword>
<evidence type="ECO:0000313" key="2">
    <source>
        <dbReference type="EMBL" id="KAA8574382.1"/>
    </source>
</evidence>
<dbReference type="EMBL" id="VICG01000003">
    <property type="protein sequence ID" value="KAA8574382.1"/>
    <property type="molecule type" value="Genomic_DNA"/>
</dbReference>
<gene>
    <name evidence="2" type="ORF">EYC84_005858</name>
</gene>
<evidence type="ECO:0000256" key="1">
    <source>
        <dbReference type="SAM" id="MobiDB-lite"/>
    </source>
</evidence>
<dbReference type="AlphaFoldDB" id="A0A5M9K323"/>
<proteinExistence type="predicted"/>
<accession>A0A5M9K323</accession>
<feature type="region of interest" description="Disordered" evidence="1">
    <location>
        <begin position="54"/>
        <end position="76"/>
    </location>
</feature>
<organism evidence="2 3">
    <name type="scientific">Monilinia fructicola</name>
    <name type="common">Brown rot fungus</name>
    <name type="synonym">Ciboria fructicola</name>
    <dbReference type="NCBI Taxonomy" id="38448"/>
    <lineage>
        <taxon>Eukaryota</taxon>
        <taxon>Fungi</taxon>
        <taxon>Dikarya</taxon>
        <taxon>Ascomycota</taxon>
        <taxon>Pezizomycotina</taxon>
        <taxon>Leotiomycetes</taxon>
        <taxon>Helotiales</taxon>
        <taxon>Sclerotiniaceae</taxon>
        <taxon>Monilinia</taxon>
    </lineage>
</organism>
<dbReference type="Proteomes" id="UP000322873">
    <property type="component" value="Unassembled WGS sequence"/>
</dbReference>
<name>A0A5M9K323_MONFR</name>
<reference evidence="2 3" key="1">
    <citation type="submission" date="2019-06" db="EMBL/GenBank/DDBJ databases">
        <title>Genome Sequence of the Brown Rot Fungal Pathogen Monilinia fructicola.</title>
        <authorList>
            <person name="De Miccolis Angelini R.M."/>
            <person name="Landi L."/>
            <person name="Abate D."/>
            <person name="Pollastro S."/>
            <person name="Romanazzi G."/>
            <person name="Faretra F."/>
        </authorList>
    </citation>
    <scope>NUCLEOTIDE SEQUENCE [LARGE SCALE GENOMIC DNA]</scope>
    <source>
        <strain evidence="2 3">Mfrc123</strain>
    </source>
</reference>